<dbReference type="PRINTS" id="PR00682">
    <property type="entry name" value="IPNSYNTHASE"/>
</dbReference>
<dbReference type="Pfam" id="PF14226">
    <property type="entry name" value="DIOX_N"/>
    <property type="match status" value="1"/>
</dbReference>
<feature type="domain" description="Bromo" evidence="12">
    <location>
        <begin position="403"/>
        <end position="471"/>
    </location>
</feature>
<comment type="caution">
    <text evidence="15">The sequence shown here is derived from an EMBL/GenBank/DDBJ whole genome shotgun (WGS) entry which is preliminary data.</text>
</comment>
<proteinExistence type="inferred from homology"/>
<evidence type="ECO:0000313" key="15">
    <source>
        <dbReference type="EMBL" id="ONH68191.1"/>
    </source>
</evidence>
<keyword evidence="4" id="KW-0156">Chromatin regulator</keyword>
<dbReference type="PROSITE" id="PS51038">
    <property type="entry name" value="BAH"/>
    <property type="match status" value="1"/>
</dbReference>
<dbReference type="CDD" id="cd04717">
    <property type="entry name" value="BAH_polybromo"/>
    <property type="match status" value="1"/>
</dbReference>
<dbReference type="PANTHER" id="PTHR16062">
    <property type="entry name" value="SWI/SNF-RELATED"/>
    <property type="match status" value="1"/>
</dbReference>
<evidence type="ECO:0000256" key="7">
    <source>
        <dbReference type="ARBA" id="ARBA00023163"/>
    </source>
</evidence>
<evidence type="ECO:0000256" key="5">
    <source>
        <dbReference type="ARBA" id="ARBA00023015"/>
    </source>
</evidence>
<dbReference type="InterPro" id="IPR044861">
    <property type="entry name" value="IPNS-like_FE2OG_OXY"/>
</dbReference>
<dbReference type="FunFam" id="2.30.30.490:FF:000016">
    <property type="entry name" value="RSC complex member"/>
    <property type="match status" value="1"/>
</dbReference>
<evidence type="ECO:0000259" key="12">
    <source>
        <dbReference type="PROSITE" id="PS50014"/>
    </source>
</evidence>
<evidence type="ECO:0000256" key="4">
    <source>
        <dbReference type="ARBA" id="ARBA00022853"/>
    </source>
</evidence>
<feature type="compositionally biased region" description="Basic and acidic residues" evidence="11">
    <location>
        <begin position="561"/>
        <end position="571"/>
    </location>
</feature>
<dbReference type="GO" id="GO:0016586">
    <property type="term" value="C:RSC-type complex"/>
    <property type="evidence" value="ECO:0007669"/>
    <property type="project" value="InterPro"/>
</dbReference>
<dbReference type="GO" id="GO:0044283">
    <property type="term" value="P:small molecule biosynthetic process"/>
    <property type="evidence" value="ECO:0007669"/>
    <property type="project" value="UniProtKB-ARBA"/>
</dbReference>
<dbReference type="SUPFAM" id="SSF47370">
    <property type="entry name" value="Bromodomain"/>
    <property type="match status" value="2"/>
</dbReference>
<keyword evidence="3" id="KW-0677">Repeat</keyword>
<keyword evidence="5" id="KW-0805">Transcription regulation</keyword>
<keyword evidence="7" id="KW-0804">Transcription</keyword>
<dbReference type="InterPro" id="IPR005123">
    <property type="entry name" value="Oxoglu/Fe-dep_dioxygenase_dom"/>
</dbReference>
<dbReference type="SMART" id="SM00297">
    <property type="entry name" value="BROMO"/>
    <property type="match status" value="2"/>
</dbReference>
<dbReference type="InterPro" id="IPR037382">
    <property type="entry name" value="Rsc/polybromo"/>
</dbReference>
<dbReference type="PRINTS" id="PR00503">
    <property type="entry name" value="BROMODOMAIN"/>
</dbReference>
<dbReference type="GO" id="GO:0006338">
    <property type="term" value="P:chromatin remodeling"/>
    <property type="evidence" value="ECO:0007669"/>
    <property type="project" value="InterPro"/>
</dbReference>
<dbReference type="Pfam" id="PF01426">
    <property type="entry name" value="BAH"/>
    <property type="match status" value="1"/>
</dbReference>
<feature type="domain" description="Fe2OG dioxygenase" evidence="14">
    <location>
        <begin position="211"/>
        <end position="313"/>
    </location>
</feature>
<dbReference type="InterPro" id="IPR001487">
    <property type="entry name" value="Bromodomain"/>
</dbReference>
<feature type="compositionally biased region" description="Polar residues" evidence="11">
    <location>
        <begin position="519"/>
        <end position="533"/>
    </location>
</feature>
<dbReference type="VEuPathDB" id="FungiDB:BON22_2079"/>
<keyword evidence="6 10" id="KW-0103">Bromodomain</keyword>
<sequence>MTTTETSSKPLTLTLENGTKIELSTAEIGAFEKQDFDQVPVLDLKDINSPDLEKRQALAKALRHVASTVGFFYIKNHQIPQELVDRPFNLGRKFFELPLEEKMKVWTGLFPEGEYLGYHPLGKYNKAGNKYKDLYEAFNINYDPSWDPVTPPTEKAKGIYPNMWPESMPEFEEALMRYQGECLTLGRKMMSLVALSFGLDEDYFKYACEAPSGGLRVVHYPVQEHTADEQNGIGPHTDFQVLTFLNPGEVSGLQVINKRGQWIEVPPIPGHLIVNVGDQLQRVTNGQLTSTVHRVVNNKSGKDRYSIPFFLGFDNDFVMNPLPGSVTEQTPLKYPEIVTSFDYVAWRSRMAKSGKMEKLENKRVSIANTAPSTGNNMSKDIGPLSKRLRPLYDQIFQLKDTVSDELIYEIFNVVPDKKLYPDYYDFIRAPTSLNSIKKRISNYATANEFIKDLAQIVWNAKTYNEQGSFVYRFAEILDKYITGTVIPKLKKQGYDVGYPDLSPISDGIAGPLVAYDSNPLPQDTSSQAQSLRSTPGRDIDDDGFNSDDDTSMMSTKKRIHSSRDRGGDQSFKRGRPPVIDKPFEQRIKNVLRNLKKEKDGHGNPLTMMFDRLPDSRDYPDYYKAISQPISLDEIRKKIKQRKYKDVDGFVIDMNTMIGNAKYYNDENSDVFRTTLLLESWFKKFLEIELKKPDTDFISSDDLKIPLEQLELHGKLYKIGDWILINNPNDPHKPIVAQLFRIWQTQDGQRWINVCWYLRAEQTVHRVDRLFYENEVFKSGQYRDHLADEIIGKCYVAYFTRYQRGDPAVPYEGPLFICEYRYNDNDKNFNKIRTWRACLPDEVRDFEDPITPLPQMRMFKKYESPLKHLLPPNASFNMPIPEPTIGAPNAPPLHGAVYLRDIDETDDLGQPRCHHELANPITS</sequence>
<name>A0A1V2LAX2_CYBFA</name>
<dbReference type="STRING" id="36022.A0A1V2LAX2"/>
<dbReference type="GO" id="GO:0006368">
    <property type="term" value="P:transcription elongation by RNA polymerase II"/>
    <property type="evidence" value="ECO:0007669"/>
    <property type="project" value="TreeGrafter"/>
</dbReference>
<evidence type="ECO:0000256" key="10">
    <source>
        <dbReference type="PROSITE-ProRule" id="PRU00035"/>
    </source>
</evidence>
<feature type="domain" description="BAH" evidence="13">
    <location>
        <begin position="714"/>
        <end position="832"/>
    </location>
</feature>
<evidence type="ECO:0000256" key="8">
    <source>
        <dbReference type="ARBA" id="ARBA00023242"/>
    </source>
</evidence>
<dbReference type="PANTHER" id="PTHR16062:SF21">
    <property type="entry name" value="CHROMATIN STRUCTURE-REMODELING COMPLEX SUBUNIT RSC1-RELATED"/>
    <property type="match status" value="1"/>
</dbReference>
<dbReference type="PROSITE" id="PS00633">
    <property type="entry name" value="BROMODOMAIN_1"/>
    <property type="match status" value="1"/>
</dbReference>
<feature type="compositionally biased region" description="Acidic residues" evidence="11">
    <location>
        <begin position="539"/>
        <end position="550"/>
    </location>
</feature>
<dbReference type="Proteomes" id="UP000189513">
    <property type="component" value="Unassembled WGS sequence"/>
</dbReference>
<keyword evidence="8" id="KW-0539">Nucleus</keyword>
<dbReference type="PROSITE" id="PS50014">
    <property type="entry name" value="BROMODOMAIN_2"/>
    <property type="match status" value="2"/>
</dbReference>
<dbReference type="PROSITE" id="PS51471">
    <property type="entry name" value="FE2OG_OXY"/>
    <property type="match status" value="1"/>
</dbReference>
<feature type="domain" description="Bromo" evidence="12">
    <location>
        <begin position="601"/>
        <end position="671"/>
    </location>
</feature>
<dbReference type="InterPro" id="IPR026992">
    <property type="entry name" value="DIOX_N"/>
</dbReference>
<comment type="similarity">
    <text evidence="9">Belongs to the RSC1 family.</text>
</comment>
<dbReference type="Pfam" id="PF00439">
    <property type="entry name" value="Bromodomain"/>
    <property type="match status" value="2"/>
</dbReference>
<dbReference type="GO" id="GO:0003682">
    <property type="term" value="F:chromatin binding"/>
    <property type="evidence" value="ECO:0007669"/>
    <property type="project" value="InterPro"/>
</dbReference>
<evidence type="ECO:0000256" key="6">
    <source>
        <dbReference type="ARBA" id="ARBA00023117"/>
    </source>
</evidence>
<dbReference type="EMBL" id="MPUK01000003">
    <property type="protein sequence ID" value="ONH68191.1"/>
    <property type="molecule type" value="Genomic_DNA"/>
</dbReference>
<dbReference type="InterPro" id="IPR001025">
    <property type="entry name" value="BAH_dom"/>
</dbReference>
<dbReference type="AlphaFoldDB" id="A0A1V2LAX2"/>
<gene>
    <name evidence="15" type="ORF">BON22_2079</name>
</gene>
<dbReference type="Gene3D" id="1.20.920.10">
    <property type="entry name" value="Bromodomain-like"/>
    <property type="match status" value="2"/>
</dbReference>
<evidence type="ECO:0000256" key="3">
    <source>
        <dbReference type="ARBA" id="ARBA00022737"/>
    </source>
</evidence>
<reference evidence="16" key="1">
    <citation type="journal article" date="2017" name="Genome Announc.">
        <title>Genome sequences of Cyberlindnera fabianii 65, Pichia kudriavzevii 129, and Saccharomyces cerevisiae 131 isolated from fermented masau fruits in Zimbabwe.</title>
        <authorList>
            <person name="van Rijswijck I.M.H."/>
            <person name="Derks M.F.L."/>
            <person name="Abee T."/>
            <person name="de Ridder D."/>
            <person name="Smid E.J."/>
        </authorList>
    </citation>
    <scope>NUCLEOTIDE SEQUENCE [LARGE SCALE GENOMIC DNA]</scope>
    <source>
        <strain evidence="16">65</strain>
    </source>
</reference>
<dbReference type="InterPro" id="IPR018359">
    <property type="entry name" value="Bromodomain_CS"/>
</dbReference>
<dbReference type="InterPro" id="IPR036427">
    <property type="entry name" value="Bromodomain-like_sf"/>
</dbReference>
<feature type="region of interest" description="Disordered" evidence="11">
    <location>
        <begin position="513"/>
        <end position="579"/>
    </location>
</feature>
<organism evidence="15 16">
    <name type="scientific">Cyberlindnera fabianii</name>
    <name type="common">Yeast</name>
    <name type="synonym">Hansenula fabianii</name>
    <dbReference type="NCBI Taxonomy" id="36022"/>
    <lineage>
        <taxon>Eukaryota</taxon>
        <taxon>Fungi</taxon>
        <taxon>Dikarya</taxon>
        <taxon>Ascomycota</taxon>
        <taxon>Saccharomycotina</taxon>
        <taxon>Saccharomycetes</taxon>
        <taxon>Phaffomycetales</taxon>
        <taxon>Phaffomycetaceae</taxon>
        <taxon>Cyberlindnera</taxon>
    </lineage>
</organism>
<comment type="subcellular location">
    <subcellularLocation>
        <location evidence="1">Nucleus</location>
    </subcellularLocation>
</comment>
<protein>
    <submittedName>
        <fullName evidence="15">Chromatin structure-remodeling complex subunit RSC1</fullName>
    </submittedName>
</protein>
<dbReference type="InterPro" id="IPR027443">
    <property type="entry name" value="IPNS-like_sf"/>
</dbReference>
<dbReference type="SMART" id="SM00439">
    <property type="entry name" value="BAH"/>
    <property type="match status" value="1"/>
</dbReference>
<dbReference type="InterPro" id="IPR043151">
    <property type="entry name" value="BAH_sf"/>
</dbReference>
<dbReference type="Gene3D" id="2.30.30.490">
    <property type="match status" value="1"/>
</dbReference>
<accession>A0A1V2LAX2</accession>
<evidence type="ECO:0000256" key="2">
    <source>
        <dbReference type="ARBA" id="ARBA00022553"/>
    </source>
</evidence>
<evidence type="ECO:0000259" key="14">
    <source>
        <dbReference type="PROSITE" id="PS51471"/>
    </source>
</evidence>
<evidence type="ECO:0000256" key="11">
    <source>
        <dbReference type="SAM" id="MobiDB-lite"/>
    </source>
</evidence>
<dbReference type="SUPFAM" id="SSF51197">
    <property type="entry name" value="Clavaminate synthase-like"/>
    <property type="match status" value="1"/>
</dbReference>
<evidence type="ECO:0000259" key="13">
    <source>
        <dbReference type="PROSITE" id="PS51038"/>
    </source>
</evidence>
<dbReference type="Pfam" id="PF03171">
    <property type="entry name" value="2OG-FeII_Oxy"/>
    <property type="match status" value="1"/>
</dbReference>
<evidence type="ECO:0000256" key="1">
    <source>
        <dbReference type="ARBA" id="ARBA00004123"/>
    </source>
</evidence>
<dbReference type="Gene3D" id="2.60.120.330">
    <property type="entry name" value="B-lactam Antibiotic, Isopenicillin N Synthase, Chain"/>
    <property type="match status" value="1"/>
</dbReference>
<evidence type="ECO:0000256" key="9">
    <source>
        <dbReference type="ARBA" id="ARBA00061403"/>
    </source>
</evidence>
<evidence type="ECO:0000313" key="16">
    <source>
        <dbReference type="Proteomes" id="UP000189513"/>
    </source>
</evidence>
<keyword evidence="2" id="KW-0597">Phosphoprotein</keyword>
<keyword evidence="16" id="KW-1185">Reference proteome</keyword>